<dbReference type="AlphaFoldDB" id="A0A934S6M0"/>
<dbReference type="Pfam" id="PF07589">
    <property type="entry name" value="PEP-CTERM"/>
    <property type="match status" value="1"/>
</dbReference>
<comment type="caution">
    <text evidence="4">The sequence shown here is derived from an EMBL/GenBank/DDBJ whole genome shotgun (WGS) entry which is preliminary data.</text>
</comment>
<dbReference type="Proteomes" id="UP000603141">
    <property type="component" value="Unassembled WGS sequence"/>
</dbReference>
<keyword evidence="1" id="KW-0812">Transmembrane</keyword>
<protein>
    <submittedName>
        <fullName evidence="4">PEP-CTERM sorting domain-containing protein</fullName>
    </submittedName>
</protein>
<evidence type="ECO:0000259" key="3">
    <source>
        <dbReference type="Pfam" id="PF07589"/>
    </source>
</evidence>
<evidence type="ECO:0000313" key="5">
    <source>
        <dbReference type="Proteomes" id="UP000603141"/>
    </source>
</evidence>
<evidence type="ECO:0000256" key="2">
    <source>
        <dbReference type="SAM" id="SignalP"/>
    </source>
</evidence>
<dbReference type="RefSeq" id="WP_200272866.1">
    <property type="nucleotide sequence ID" value="NZ_JAENIJ010000033.1"/>
</dbReference>
<proteinExistence type="predicted"/>
<sequence length="251" mass="25703">MRPIIFSSLLAGLLVQGTASAAINVIAYYRMGEDGTLTNGSAVDSSGNGNDILNAVNATGITVSTSDPAPGSTAYYTFDGSTQGFYSSNFAPDDNFGIEAWVKVGDLMQGNTTIFSTGGNDGGLQLSFDNGSLAGALASSSFVGDAYTPSSTDEWVHLALVRADGVTTYYVNGVAYGDSTSAGINSASTIHLGVSSGASAYFNGSIDEARIFTFDSGAFSTSDLLAVPEPSIALLGLFGFGGMLFARRRSA</sequence>
<keyword evidence="2" id="KW-0732">Signal</keyword>
<name>A0A934S6M0_9BACT</name>
<dbReference type="InterPro" id="IPR013424">
    <property type="entry name" value="Ice-binding_C"/>
</dbReference>
<keyword evidence="1" id="KW-0472">Membrane</keyword>
<feature type="chain" id="PRO_5037209306" evidence="2">
    <location>
        <begin position="22"/>
        <end position="251"/>
    </location>
</feature>
<evidence type="ECO:0000313" key="4">
    <source>
        <dbReference type="EMBL" id="MBK1884050.1"/>
    </source>
</evidence>
<organism evidence="4 5">
    <name type="scientific">Luteolibacter pohnpeiensis</name>
    <dbReference type="NCBI Taxonomy" id="454153"/>
    <lineage>
        <taxon>Bacteria</taxon>
        <taxon>Pseudomonadati</taxon>
        <taxon>Verrucomicrobiota</taxon>
        <taxon>Verrucomicrobiia</taxon>
        <taxon>Verrucomicrobiales</taxon>
        <taxon>Verrucomicrobiaceae</taxon>
        <taxon>Luteolibacter</taxon>
    </lineage>
</organism>
<dbReference type="SUPFAM" id="SSF49899">
    <property type="entry name" value="Concanavalin A-like lectins/glucanases"/>
    <property type="match status" value="1"/>
</dbReference>
<accession>A0A934S6M0</accession>
<dbReference type="Gene3D" id="2.60.120.200">
    <property type="match status" value="1"/>
</dbReference>
<evidence type="ECO:0000256" key="1">
    <source>
        <dbReference type="SAM" id="Phobius"/>
    </source>
</evidence>
<dbReference type="EMBL" id="JAENIJ010000033">
    <property type="protein sequence ID" value="MBK1884050.1"/>
    <property type="molecule type" value="Genomic_DNA"/>
</dbReference>
<dbReference type="Pfam" id="PF13385">
    <property type="entry name" value="Laminin_G_3"/>
    <property type="match status" value="1"/>
</dbReference>
<feature type="domain" description="Ice-binding protein C-terminal" evidence="3">
    <location>
        <begin position="226"/>
        <end position="249"/>
    </location>
</feature>
<reference evidence="4" key="1">
    <citation type="submission" date="2021-01" db="EMBL/GenBank/DDBJ databases">
        <title>Modified the classification status of verrucomicrobia.</title>
        <authorList>
            <person name="Feng X."/>
        </authorList>
    </citation>
    <scope>NUCLEOTIDE SEQUENCE</scope>
    <source>
        <strain evidence="4">KCTC 22041</strain>
    </source>
</reference>
<gene>
    <name evidence="4" type="ORF">JIN85_16645</name>
</gene>
<feature type="signal peptide" evidence="2">
    <location>
        <begin position="1"/>
        <end position="21"/>
    </location>
</feature>
<feature type="transmembrane region" description="Helical" evidence="1">
    <location>
        <begin position="230"/>
        <end position="246"/>
    </location>
</feature>
<keyword evidence="5" id="KW-1185">Reference proteome</keyword>
<dbReference type="InterPro" id="IPR013320">
    <property type="entry name" value="ConA-like_dom_sf"/>
</dbReference>
<keyword evidence="1" id="KW-1133">Transmembrane helix</keyword>